<protein>
    <submittedName>
        <fullName evidence="2">Uncharacterized protein</fullName>
    </submittedName>
</protein>
<sequence>MKAIIQLLAASVLSAKAFAAGPENPFSNYFSVGFGENAPFIRELTTTLVLPTINPRQKGFLKLYPELYTNASASLTGTALTLLDDRNPCLDNLYDWCVGARLVLGNAQNSGEYVPAPHDTKLEIKVSYDDATKKHLQQVSIDGKVVSSLPVTSEDNLVAGRGIGFRTQIECQLDACGAVSSHSYVDTRIVLDSADPSFGSTKDVLRTTGDLKTADGGLTWTIDEIVVMSYTYDI</sequence>
<proteinExistence type="predicted"/>
<dbReference type="Proteomes" id="UP001056384">
    <property type="component" value="Chromosome 6"/>
</dbReference>
<feature type="signal peptide" evidence="1">
    <location>
        <begin position="1"/>
        <end position="19"/>
    </location>
</feature>
<dbReference type="EMBL" id="CP099423">
    <property type="protein sequence ID" value="USW54168.1"/>
    <property type="molecule type" value="Genomic_DNA"/>
</dbReference>
<feature type="chain" id="PRO_5040384466" evidence="1">
    <location>
        <begin position="20"/>
        <end position="234"/>
    </location>
</feature>
<evidence type="ECO:0000256" key="1">
    <source>
        <dbReference type="SAM" id="SignalP"/>
    </source>
</evidence>
<gene>
    <name evidence="2" type="ORF">Slin15195_G074870</name>
</gene>
<keyword evidence="3" id="KW-1185">Reference proteome</keyword>
<name>A0A9Q9EM77_9PEZI</name>
<reference evidence="2" key="1">
    <citation type="submission" date="2022-06" db="EMBL/GenBank/DDBJ databases">
        <title>Complete genome sequences of two strains of the flax pathogen Septoria linicola.</title>
        <authorList>
            <person name="Lapalu N."/>
            <person name="Simon A."/>
            <person name="Demenou B."/>
            <person name="Paumier D."/>
            <person name="Guillot M.-P."/>
            <person name="Gout L."/>
            <person name="Valade R."/>
        </authorList>
    </citation>
    <scope>NUCLEOTIDE SEQUENCE</scope>
    <source>
        <strain evidence="2">SE15195</strain>
    </source>
</reference>
<organism evidence="2 3">
    <name type="scientific">Septoria linicola</name>
    <dbReference type="NCBI Taxonomy" id="215465"/>
    <lineage>
        <taxon>Eukaryota</taxon>
        <taxon>Fungi</taxon>
        <taxon>Dikarya</taxon>
        <taxon>Ascomycota</taxon>
        <taxon>Pezizomycotina</taxon>
        <taxon>Dothideomycetes</taxon>
        <taxon>Dothideomycetidae</taxon>
        <taxon>Mycosphaerellales</taxon>
        <taxon>Mycosphaerellaceae</taxon>
        <taxon>Septoria</taxon>
    </lineage>
</organism>
<keyword evidence="1" id="KW-0732">Signal</keyword>
<accession>A0A9Q9EM77</accession>
<dbReference type="AlphaFoldDB" id="A0A9Q9EM77"/>
<evidence type="ECO:0000313" key="2">
    <source>
        <dbReference type="EMBL" id="USW54168.1"/>
    </source>
</evidence>
<evidence type="ECO:0000313" key="3">
    <source>
        <dbReference type="Proteomes" id="UP001056384"/>
    </source>
</evidence>